<protein>
    <submittedName>
        <fullName evidence="5">PA0069 family radical SAM protein</fullName>
    </submittedName>
</protein>
<dbReference type="SUPFAM" id="SSF102114">
    <property type="entry name" value="Radical SAM enzymes"/>
    <property type="match status" value="1"/>
</dbReference>
<dbReference type="SFLD" id="SFLDS00029">
    <property type="entry name" value="Radical_SAM"/>
    <property type="match status" value="1"/>
</dbReference>
<dbReference type="PANTHER" id="PTHR43432">
    <property type="entry name" value="SLR0285 PROTEIN"/>
    <property type="match status" value="1"/>
</dbReference>
<evidence type="ECO:0000256" key="3">
    <source>
        <dbReference type="ARBA" id="ARBA00023014"/>
    </source>
</evidence>
<keyword evidence="2" id="KW-0408">Iron</keyword>
<evidence type="ECO:0000256" key="2">
    <source>
        <dbReference type="ARBA" id="ARBA00023004"/>
    </source>
</evidence>
<dbReference type="KEGG" id="mpad:KEF85_00345"/>
<sequence length="359" mass="40292">MSKPLDYKGRAAISNLAGRYEKQSTAAEDDGWGSLDAELPPLRTETIIDSSRSLLSYNKSPDIPFDRSINPYRGCEHGCIYCFARPSHAYLGYSPGLDFETKILIKPDAPALLRQELAKRNYQCAPIALGSNTDPYQPLERQQHIMRQILEVLQETRHPLTIVTKSALIERDIDLLAQMASQNLVSVGISVTTLNRDLARNLEPRAAAPQRRLSTISRLREAGIPVNVMLAPVIPGLNDHELESILSAAQAAGAQTAEYILLRLPLEVAELFQEWLHHHYPLKAAKVLNLIQETRGGKIYDAAFQQRMSGSGIYAQLLAQRFKLISKRLGLDQPHSPLRTDLFRKPDANPMQMRFDFFD</sequence>
<dbReference type="PANTHER" id="PTHR43432:SF3">
    <property type="entry name" value="SLR0285 PROTEIN"/>
    <property type="match status" value="1"/>
</dbReference>
<evidence type="ECO:0000313" key="6">
    <source>
        <dbReference type="Proteomes" id="UP000676649"/>
    </source>
</evidence>
<keyword evidence="1" id="KW-0479">Metal-binding</keyword>
<name>A0A975MN91_9GAMM</name>
<dbReference type="PROSITE" id="PS51918">
    <property type="entry name" value="RADICAL_SAM"/>
    <property type="match status" value="1"/>
</dbReference>
<dbReference type="SFLD" id="SFLDG01084">
    <property type="entry name" value="Uncharacterised_Radical_SAM_Su"/>
    <property type="match status" value="1"/>
</dbReference>
<proteinExistence type="predicted"/>
<dbReference type="RefSeq" id="WP_215582517.1">
    <property type="nucleotide sequence ID" value="NZ_CP073754.1"/>
</dbReference>
<dbReference type="GO" id="GO:0003824">
    <property type="term" value="F:catalytic activity"/>
    <property type="evidence" value="ECO:0007669"/>
    <property type="project" value="InterPro"/>
</dbReference>
<accession>A0A975MN91</accession>
<keyword evidence="6" id="KW-1185">Reference proteome</keyword>
<gene>
    <name evidence="5" type="ORF">KEF85_00345</name>
</gene>
<dbReference type="InterPro" id="IPR040086">
    <property type="entry name" value="MJ0683-like"/>
</dbReference>
<dbReference type="Gene3D" id="3.80.30.30">
    <property type="match status" value="1"/>
</dbReference>
<dbReference type="GO" id="GO:0046872">
    <property type="term" value="F:metal ion binding"/>
    <property type="evidence" value="ECO:0007669"/>
    <property type="project" value="UniProtKB-KW"/>
</dbReference>
<dbReference type="CDD" id="cd01335">
    <property type="entry name" value="Radical_SAM"/>
    <property type="match status" value="1"/>
</dbReference>
<dbReference type="SMART" id="SM00729">
    <property type="entry name" value="Elp3"/>
    <property type="match status" value="1"/>
</dbReference>
<feature type="domain" description="Radical SAM core" evidence="4">
    <location>
        <begin position="61"/>
        <end position="298"/>
    </location>
</feature>
<evidence type="ECO:0000256" key="1">
    <source>
        <dbReference type="ARBA" id="ARBA00022723"/>
    </source>
</evidence>
<evidence type="ECO:0000259" key="4">
    <source>
        <dbReference type="PROSITE" id="PS51918"/>
    </source>
</evidence>
<dbReference type="InterPro" id="IPR058240">
    <property type="entry name" value="rSAM_sf"/>
</dbReference>
<evidence type="ECO:0000313" key="5">
    <source>
        <dbReference type="EMBL" id="QWF70988.1"/>
    </source>
</evidence>
<keyword evidence="3" id="KW-0411">Iron-sulfur</keyword>
<dbReference type="InterPro" id="IPR007197">
    <property type="entry name" value="rSAM"/>
</dbReference>
<dbReference type="GO" id="GO:0051536">
    <property type="term" value="F:iron-sulfur cluster binding"/>
    <property type="evidence" value="ECO:0007669"/>
    <property type="project" value="UniProtKB-KW"/>
</dbReference>
<dbReference type="EMBL" id="CP073754">
    <property type="protein sequence ID" value="QWF70988.1"/>
    <property type="molecule type" value="Genomic_DNA"/>
</dbReference>
<dbReference type="Proteomes" id="UP000676649">
    <property type="component" value="Chromosome"/>
</dbReference>
<reference evidence="5" key="1">
    <citation type="submission" date="2021-04" db="EMBL/GenBank/DDBJ databases">
        <title>Draft genome sequence data of methanotrophic Methylovulum sp. strain S1L and Methylomonas sp. strain S2AM isolated from boreal lake water columns.</title>
        <authorList>
            <person name="Rissanen A.J."/>
            <person name="Mangayil R."/>
            <person name="Svenning M.M."/>
            <person name="Khanongnuch R."/>
        </authorList>
    </citation>
    <scope>NUCLEOTIDE SEQUENCE</scope>
    <source>
        <strain evidence="5">S2AM</strain>
    </source>
</reference>
<dbReference type="AlphaFoldDB" id="A0A975MN91"/>
<organism evidence="5 6">
    <name type="scientific">Methylomonas paludis</name>
    <dbReference type="NCBI Taxonomy" id="1173101"/>
    <lineage>
        <taxon>Bacteria</taxon>
        <taxon>Pseudomonadati</taxon>
        <taxon>Pseudomonadota</taxon>
        <taxon>Gammaproteobacteria</taxon>
        <taxon>Methylococcales</taxon>
        <taxon>Methylococcaceae</taxon>
        <taxon>Methylomonas</taxon>
    </lineage>
</organism>
<dbReference type="Pfam" id="PF04055">
    <property type="entry name" value="Radical_SAM"/>
    <property type="match status" value="1"/>
</dbReference>
<dbReference type="InterPro" id="IPR006638">
    <property type="entry name" value="Elp3/MiaA/NifB-like_rSAM"/>
</dbReference>
<dbReference type="NCBIfam" id="NF033668">
    <property type="entry name" value="rSAM_PA0069"/>
    <property type="match status" value="1"/>
</dbReference>